<keyword evidence="3" id="KW-1185">Reference proteome</keyword>
<dbReference type="EMBL" id="RAQJ01000003">
    <property type="protein sequence ID" value="RKE94745.1"/>
    <property type="molecule type" value="Genomic_DNA"/>
</dbReference>
<reference evidence="2 3" key="1">
    <citation type="submission" date="2018-09" db="EMBL/GenBank/DDBJ databases">
        <title>Genomic Encyclopedia of Archaeal and Bacterial Type Strains, Phase II (KMG-II): from individual species to whole genera.</title>
        <authorList>
            <person name="Goeker M."/>
        </authorList>
    </citation>
    <scope>NUCLEOTIDE SEQUENCE [LARGE SCALE GENOMIC DNA]</scope>
    <source>
        <strain evidence="2 3">DSM 26283</strain>
    </source>
</reference>
<dbReference type="InterPro" id="IPR021215">
    <property type="entry name" value="DUF2752"/>
</dbReference>
<dbReference type="AlphaFoldDB" id="A0A420DKM6"/>
<evidence type="ECO:0000313" key="2">
    <source>
        <dbReference type="EMBL" id="RKE94745.1"/>
    </source>
</evidence>
<keyword evidence="1" id="KW-1133">Transmembrane helix</keyword>
<feature type="transmembrane region" description="Helical" evidence="1">
    <location>
        <begin position="7"/>
        <end position="27"/>
    </location>
</feature>
<dbReference type="RefSeq" id="WP_120201037.1">
    <property type="nucleotide sequence ID" value="NZ_RAQJ01000003.1"/>
</dbReference>
<evidence type="ECO:0000256" key="1">
    <source>
        <dbReference type="SAM" id="Phobius"/>
    </source>
</evidence>
<organism evidence="2 3">
    <name type="scientific">Ichthyenterobacterium magnum</name>
    <dbReference type="NCBI Taxonomy" id="1230530"/>
    <lineage>
        <taxon>Bacteria</taxon>
        <taxon>Pseudomonadati</taxon>
        <taxon>Bacteroidota</taxon>
        <taxon>Flavobacteriia</taxon>
        <taxon>Flavobacteriales</taxon>
        <taxon>Flavobacteriaceae</taxon>
        <taxon>Ichthyenterobacterium</taxon>
    </lineage>
</organism>
<evidence type="ECO:0000313" key="3">
    <source>
        <dbReference type="Proteomes" id="UP000284892"/>
    </source>
</evidence>
<gene>
    <name evidence="2" type="ORF">BXY80_1757</name>
</gene>
<keyword evidence="1" id="KW-0812">Transmembrane</keyword>
<dbReference type="Proteomes" id="UP000284892">
    <property type="component" value="Unassembled WGS sequence"/>
</dbReference>
<name>A0A420DKM6_9FLAO</name>
<accession>A0A420DKM6</accession>
<protein>
    <submittedName>
        <fullName evidence="2">Uncharacterized protein DUF2752</fullName>
    </submittedName>
</protein>
<dbReference type="OrthoDB" id="9815897at2"/>
<keyword evidence="1" id="KW-0472">Membrane</keyword>
<feature type="transmembrane region" description="Helical" evidence="1">
    <location>
        <begin position="73"/>
        <end position="95"/>
    </location>
</feature>
<proteinExistence type="predicted"/>
<comment type="caution">
    <text evidence="2">The sequence shown here is derived from an EMBL/GenBank/DDBJ whole genome shotgun (WGS) entry which is preliminary data.</text>
</comment>
<feature type="transmembrane region" description="Helical" evidence="1">
    <location>
        <begin position="102"/>
        <end position="122"/>
    </location>
</feature>
<sequence>MLTKTKTLIILGIVIILLGVLSLYFFWNPSDYDFFPKCPFYSMTGIFCPGCGSQRAAHQIINGNIVTGIRHNYLLLLLFLVLGYQVLLFAINSIYNKSFNNILHLPITTKIILVLVILFWVLRNIKLHPFTELAP</sequence>
<dbReference type="Pfam" id="PF10825">
    <property type="entry name" value="DUF2752"/>
    <property type="match status" value="1"/>
</dbReference>